<gene>
    <name evidence="1" type="ORF">SAMN04488514_107176</name>
</gene>
<evidence type="ECO:0000313" key="2">
    <source>
        <dbReference type="Proteomes" id="UP000199440"/>
    </source>
</evidence>
<reference evidence="1 2" key="1">
    <citation type="submission" date="2016-10" db="EMBL/GenBank/DDBJ databases">
        <authorList>
            <person name="de Groot N.N."/>
        </authorList>
    </citation>
    <scope>NUCLEOTIDE SEQUENCE [LARGE SCALE GENOMIC DNA]</scope>
    <source>
        <strain evidence="1 2">DSM 19886</strain>
    </source>
</reference>
<keyword evidence="2" id="KW-1185">Reference proteome</keyword>
<organism evidence="1 2">
    <name type="scientific">Kriegella aquimaris</name>
    <dbReference type="NCBI Taxonomy" id="192904"/>
    <lineage>
        <taxon>Bacteria</taxon>
        <taxon>Pseudomonadati</taxon>
        <taxon>Bacteroidota</taxon>
        <taxon>Flavobacteriia</taxon>
        <taxon>Flavobacteriales</taxon>
        <taxon>Flavobacteriaceae</taxon>
        <taxon>Kriegella</taxon>
    </lineage>
</organism>
<accession>A0A1G9S9J4</accession>
<protein>
    <submittedName>
        <fullName evidence="1">Uncharacterized protein</fullName>
    </submittedName>
</protein>
<dbReference type="AlphaFoldDB" id="A0A1G9S9J4"/>
<sequence length="50" mass="5711">MSFTNRQMPSITNFLFLKIRSIDSLLNGLLRAIHSLYQSNSIKGEEVRLG</sequence>
<proteinExistence type="predicted"/>
<name>A0A1G9S9J4_9FLAO</name>
<evidence type="ECO:0000313" key="1">
    <source>
        <dbReference type="EMBL" id="SDM32126.1"/>
    </source>
</evidence>
<dbReference type="EMBL" id="FNGV01000007">
    <property type="protein sequence ID" value="SDM32126.1"/>
    <property type="molecule type" value="Genomic_DNA"/>
</dbReference>
<dbReference type="Proteomes" id="UP000199440">
    <property type="component" value="Unassembled WGS sequence"/>
</dbReference>